<dbReference type="EMBL" id="CAAALY010260738">
    <property type="protein sequence ID" value="VEL39291.1"/>
    <property type="molecule type" value="Genomic_DNA"/>
</dbReference>
<keyword evidence="3" id="KW-1185">Reference proteome</keyword>
<dbReference type="Proteomes" id="UP000784294">
    <property type="component" value="Unassembled WGS sequence"/>
</dbReference>
<accession>A0A3S5AW77</accession>
<gene>
    <name evidence="2" type="ORF">PXEA_LOCUS32731</name>
</gene>
<evidence type="ECO:0000313" key="2">
    <source>
        <dbReference type="EMBL" id="VEL39291.1"/>
    </source>
</evidence>
<evidence type="ECO:0000256" key="1">
    <source>
        <dbReference type="SAM" id="MobiDB-lite"/>
    </source>
</evidence>
<comment type="caution">
    <text evidence="2">The sequence shown here is derived from an EMBL/GenBank/DDBJ whole genome shotgun (WGS) entry which is preliminary data.</text>
</comment>
<name>A0A3S5AW77_9PLAT</name>
<reference evidence="2" key="1">
    <citation type="submission" date="2018-11" db="EMBL/GenBank/DDBJ databases">
        <authorList>
            <consortium name="Pathogen Informatics"/>
        </authorList>
    </citation>
    <scope>NUCLEOTIDE SEQUENCE</scope>
</reference>
<dbReference type="AlphaFoldDB" id="A0A3S5AW77"/>
<organism evidence="2 3">
    <name type="scientific">Protopolystoma xenopodis</name>
    <dbReference type="NCBI Taxonomy" id="117903"/>
    <lineage>
        <taxon>Eukaryota</taxon>
        <taxon>Metazoa</taxon>
        <taxon>Spiralia</taxon>
        <taxon>Lophotrochozoa</taxon>
        <taxon>Platyhelminthes</taxon>
        <taxon>Monogenea</taxon>
        <taxon>Polyopisthocotylea</taxon>
        <taxon>Polystomatidea</taxon>
        <taxon>Polystomatidae</taxon>
        <taxon>Protopolystoma</taxon>
    </lineage>
</organism>
<protein>
    <submittedName>
        <fullName evidence="2">Uncharacterized protein</fullName>
    </submittedName>
</protein>
<sequence length="174" mass="19632">MHRQKYRPRQREERTAKEGERDRQSEIGKPTVSQTGRQAGRCETGCPAKFTTVLAFSDARTLPRVHKHIAHTHTHHQSLQTGPVIVTGGKARCRFCLITHAHFVGPLVCPSVCRPVGHPAIRPLRLRRRDRDSLGQSGYEMARLGRQDRYGLAEVHEPAKRDGQASEASEIRPH</sequence>
<evidence type="ECO:0000313" key="3">
    <source>
        <dbReference type="Proteomes" id="UP000784294"/>
    </source>
</evidence>
<proteinExistence type="predicted"/>
<feature type="region of interest" description="Disordered" evidence="1">
    <location>
        <begin position="150"/>
        <end position="174"/>
    </location>
</feature>
<feature type="region of interest" description="Disordered" evidence="1">
    <location>
        <begin position="1"/>
        <end position="41"/>
    </location>
</feature>
<feature type="compositionally biased region" description="Basic and acidic residues" evidence="1">
    <location>
        <begin position="9"/>
        <end position="26"/>
    </location>
</feature>